<comment type="caution">
    <text evidence="5">The sequence shown here is derived from an EMBL/GenBank/DDBJ whole genome shotgun (WGS) entry which is preliminary data.</text>
</comment>
<gene>
    <name evidence="5" type="ORF">A2V81_01890</name>
</gene>
<dbReference type="SUPFAM" id="SSF51306">
    <property type="entry name" value="LexA/Signal peptidase"/>
    <property type="match status" value="1"/>
</dbReference>
<dbReference type="InterPro" id="IPR010982">
    <property type="entry name" value="Lambda_DNA-bd_dom_sf"/>
</dbReference>
<dbReference type="Pfam" id="PF00717">
    <property type="entry name" value="Peptidase_S24"/>
    <property type="match status" value="1"/>
</dbReference>
<keyword evidence="1" id="KW-0805">Transcription regulation</keyword>
<feature type="domain" description="HTH cro/C1-type" evidence="4">
    <location>
        <begin position="18"/>
        <end position="49"/>
    </location>
</feature>
<dbReference type="PANTHER" id="PTHR40661:SF3">
    <property type="entry name" value="FELS-1 PROPHAGE TRANSCRIPTIONAL REGULATOR"/>
    <property type="match status" value="1"/>
</dbReference>
<sequence length="221" mass="24761">MHIGSLFHQFRKETTGDLTLKSLAKKIGRSDVYIIQIEKGRTNPSDKVLTDILSKGFDLSKPQAIEKVKEWRISSILGHKNWQTESKSHITEEPNFFLIPLLGAISCGDFNSALETSDETYPVSANLVKKPSQYFCLTCKGISMSGIAEDGDVVLVNTKAEPHNGKICVFRIGDEATMGYFHQDNKGLIEIRKANKSYPPLRIHDDGFEIVGIIEYVMKKI</sequence>
<keyword evidence="2" id="KW-0238">DNA-binding</keyword>
<accession>A0A1F4XKQ2</accession>
<evidence type="ECO:0000256" key="1">
    <source>
        <dbReference type="ARBA" id="ARBA00023015"/>
    </source>
</evidence>
<name>A0A1F4XKQ2_9BACT</name>
<dbReference type="STRING" id="1817814.A2V81_01890"/>
<dbReference type="EMBL" id="MEWR01000008">
    <property type="protein sequence ID" value="OGC82267.1"/>
    <property type="molecule type" value="Genomic_DNA"/>
</dbReference>
<evidence type="ECO:0000313" key="6">
    <source>
        <dbReference type="Proteomes" id="UP000177614"/>
    </source>
</evidence>
<dbReference type="InterPro" id="IPR015927">
    <property type="entry name" value="Peptidase_S24_S26A/B/C"/>
</dbReference>
<dbReference type="InterPro" id="IPR039418">
    <property type="entry name" value="LexA-like"/>
</dbReference>
<dbReference type="CDD" id="cd06529">
    <property type="entry name" value="S24_LexA-like"/>
    <property type="match status" value="1"/>
</dbReference>
<evidence type="ECO:0000256" key="3">
    <source>
        <dbReference type="ARBA" id="ARBA00023163"/>
    </source>
</evidence>
<dbReference type="Proteomes" id="UP000177614">
    <property type="component" value="Unassembled WGS sequence"/>
</dbReference>
<dbReference type="GO" id="GO:0003677">
    <property type="term" value="F:DNA binding"/>
    <property type="evidence" value="ECO:0007669"/>
    <property type="project" value="UniProtKB-KW"/>
</dbReference>
<evidence type="ECO:0000313" key="5">
    <source>
        <dbReference type="EMBL" id="OGC82267.1"/>
    </source>
</evidence>
<reference evidence="5 6" key="1">
    <citation type="journal article" date="2016" name="Nat. Commun.">
        <title>Thousands of microbial genomes shed light on interconnected biogeochemical processes in an aquifer system.</title>
        <authorList>
            <person name="Anantharaman K."/>
            <person name="Brown C.T."/>
            <person name="Hug L.A."/>
            <person name="Sharon I."/>
            <person name="Castelle C.J."/>
            <person name="Probst A.J."/>
            <person name="Thomas B.C."/>
            <person name="Singh A."/>
            <person name="Wilkins M.J."/>
            <person name="Karaoz U."/>
            <person name="Brodie E.L."/>
            <person name="Williams K.H."/>
            <person name="Hubbard S.S."/>
            <person name="Banfield J.F."/>
        </authorList>
    </citation>
    <scope>NUCLEOTIDE SEQUENCE [LARGE SCALE GENOMIC DNA]</scope>
</reference>
<dbReference type="CDD" id="cd00093">
    <property type="entry name" value="HTH_XRE"/>
    <property type="match status" value="1"/>
</dbReference>
<evidence type="ECO:0000256" key="2">
    <source>
        <dbReference type="ARBA" id="ARBA00023125"/>
    </source>
</evidence>
<dbReference type="InterPro" id="IPR036286">
    <property type="entry name" value="LexA/Signal_pep-like_sf"/>
</dbReference>
<dbReference type="Gene3D" id="1.10.260.40">
    <property type="entry name" value="lambda repressor-like DNA-binding domains"/>
    <property type="match status" value="1"/>
</dbReference>
<protein>
    <recommendedName>
        <fullName evidence="4">HTH cro/C1-type domain-containing protein</fullName>
    </recommendedName>
</protein>
<dbReference type="Gene3D" id="2.10.109.10">
    <property type="entry name" value="Umud Fragment, subunit A"/>
    <property type="match status" value="1"/>
</dbReference>
<dbReference type="PROSITE" id="PS50943">
    <property type="entry name" value="HTH_CROC1"/>
    <property type="match status" value="1"/>
</dbReference>
<dbReference type="Pfam" id="PF01381">
    <property type="entry name" value="HTH_3"/>
    <property type="match status" value="1"/>
</dbReference>
<dbReference type="InterPro" id="IPR001387">
    <property type="entry name" value="Cro/C1-type_HTH"/>
</dbReference>
<proteinExistence type="predicted"/>
<dbReference type="SUPFAM" id="SSF47413">
    <property type="entry name" value="lambda repressor-like DNA-binding domains"/>
    <property type="match status" value="1"/>
</dbReference>
<evidence type="ECO:0000259" key="4">
    <source>
        <dbReference type="PROSITE" id="PS50943"/>
    </source>
</evidence>
<organism evidence="5 6">
    <name type="scientific">Candidatus Abawacabacteria bacterium RBG_16_42_10</name>
    <dbReference type="NCBI Taxonomy" id="1817814"/>
    <lineage>
        <taxon>Bacteria</taxon>
        <taxon>Candidatus Abawacaibacteriota</taxon>
    </lineage>
</organism>
<keyword evidence="3" id="KW-0804">Transcription</keyword>
<dbReference type="AlphaFoldDB" id="A0A1F4XKQ2"/>
<dbReference type="PANTHER" id="PTHR40661">
    <property type="match status" value="1"/>
</dbReference>